<proteinExistence type="predicted"/>
<accession>A0A158IL91</accession>
<evidence type="ECO:0000313" key="1">
    <source>
        <dbReference type="EMBL" id="SAL56790.1"/>
    </source>
</evidence>
<dbReference type="Proteomes" id="UP000054925">
    <property type="component" value="Unassembled WGS sequence"/>
</dbReference>
<sequence>MFFDRASGGVMTGEAPRIHRLQLMLAGPCLTDNADAREELKRAIRELGMTVSGEGAASLSARITDADFQKLFPAASCTADSLPVPDRLKPHVSSICEAPRHISFE</sequence>
<keyword evidence="2" id="KW-1185">Reference proteome</keyword>
<dbReference type="AlphaFoldDB" id="A0A158IL91"/>
<protein>
    <submittedName>
        <fullName evidence="1">Uncharacterized protein</fullName>
    </submittedName>
</protein>
<dbReference type="RefSeq" id="WP_235025130.1">
    <property type="nucleotide sequence ID" value="NZ_FCOL02000012.1"/>
</dbReference>
<dbReference type="EMBL" id="FCOL02000012">
    <property type="protein sequence ID" value="SAL56790.1"/>
    <property type="molecule type" value="Genomic_DNA"/>
</dbReference>
<gene>
    <name evidence="1" type="ORF">AWB67_02568</name>
</gene>
<evidence type="ECO:0000313" key="2">
    <source>
        <dbReference type="Proteomes" id="UP000054925"/>
    </source>
</evidence>
<reference evidence="1" key="1">
    <citation type="submission" date="2016-01" db="EMBL/GenBank/DDBJ databases">
        <authorList>
            <person name="Peeters C."/>
        </authorList>
    </citation>
    <scope>NUCLEOTIDE SEQUENCE [LARGE SCALE GENOMIC DNA]</scope>
    <source>
        <strain evidence="1">LMG 22937</strain>
    </source>
</reference>
<name>A0A158IL91_9BURK</name>
<comment type="caution">
    <text evidence="1">The sequence shown here is derived from an EMBL/GenBank/DDBJ whole genome shotgun (WGS) entry which is preliminary data.</text>
</comment>
<organism evidence="1 2">
    <name type="scientific">Caballeronia terrestris</name>
    <dbReference type="NCBI Taxonomy" id="1226301"/>
    <lineage>
        <taxon>Bacteria</taxon>
        <taxon>Pseudomonadati</taxon>
        <taxon>Pseudomonadota</taxon>
        <taxon>Betaproteobacteria</taxon>
        <taxon>Burkholderiales</taxon>
        <taxon>Burkholderiaceae</taxon>
        <taxon>Caballeronia</taxon>
    </lineage>
</organism>